<organism evidence="8 9">
    <name type="scientific">Pneumocystis jirovecii (strain RU7)</name>
    <name type="common">Human pneumocystis pneumonia agent</name>
    <dbReference type="NCBI Taxonomy" id="1408657"/>
    <lineage>
        <taxon>Eukaryota</taxon>
        <taxon>Fungi</taxon>
        <taxon>Dikarya</taxon>
        <taxon>Ascomycota</taxon>
        <taxon>Taphrinomycotina</taxon>
        <taxon>Pneumocystomycetes</taxon>
        <taxon>Pneumocystaceae</taxon>
        <taxon>Pneumocystis</taxon>
    </lineage>
</organism>
<dbReference type="PANTHER" id="PTHR12710">
    <property type="entry name" value="NUCLEAR PROTEIN LOCALIZATION 4"/>
    <property type="match status" value="1"/>
</dbReference>
<dbReference type="InterPro" id="IPR016563">
    <property type="entry name" value="Npl4"/>
</dbReference>
<proteinExistence type="inferred from homology"/>
<dbReference type="CDD" id="cd08061">
    <property type="entry name" value="MPN_NPL4"/>
    <property type="match status" value="1"/>
</dbReference>
<dbReference type="GO" id="GO:0031625">
    <property type="term" value="F:ubiquitin protein ligase binding"/>
    <property type="evidence" value="ECO:0007669"/>
    <property type="project" value="TreeGrafter"/>
</dbReference>
<evidence type="ECO:0000256" key="1">
    <source>
        <dbReference type="ARBA" id="ARBA00004335"/>
    </source>
</evidence>
<reference evidence="9" key="1">
    <citation type="journal article" date="2016" name="Nat. Commun.">
        <title>Genome analysis of three Pneumocystis species reveals adaptation mechanisms to life exclusively in mammalian hosts.</title>
        <authorList>
            <person name="Ma L."/>
            <person name="Chen Z."/>
            <person name="Huang D.W."/>
            <person name="Kutty G."/>
            <person name="Ishihara M."/>
            <person name="Wang H."/>
            <person name="Abouelleil A."/>
            <person name="Bishop L."/>
            <person name="Davey E."/>
            <person name="Deng R."/>
            <person name="Deng X."/>
            <person name="Fan L."/>
            <person name="Fantoni G."/>
            <person name="Fitzgerald M."/>
            <person name="Gogineni E."/>
            <person name="Goldberg J.M."/>
            <person name="Handley G."/>
            <person name="Hu X."/>
            <person name="Huber C."/>
            <person name="Jiao X."/>
            <person name="Jones K."/>
            <person name="Levin J.Z."/>
            <person name="Liu Y."/>
            <person name="Macdonald P."/>
            <person name="Melnikov A."/>
            <person name="Raley C."/>
            <person name="Sassi M."/>
            <person name="Sherman B.T."/>
            <person name="Song X."/>
            <person name="Sykes S."/>
            <person name="Tran B."/>
            <person name="Walsh L."/>
            <person name="Xia Y."/>
            <person name="Yang J."/>
            <person name="Young S."/>
            <person name="Zeng Q."/>
            <person name="Zheng X."/>
            <person name="Stephens R."/>
            <person name="Nusbaum C."/>
            <person name="Birren B.W."/>
            <person name="Azadi P."/>
            <person name="Lempicki R.A."/>
            <person name="Cuomo C.A."/>
            <person name="Kovacs J.A."/>
        </authorList>
    </citation>
    <scope>NUCLEOTIDE SEQUENCE [LARGE SCALE GENOMIC DNA]</scope>
    <source>
        <strain evidence="9">RU7</strain>
    </source>
</reference>
<evidence type="ECO:0000256" key="6">
    <source>
        <dbReference type="ARBA" id="ARBA00023010"/>
    </source>
</evidence>
<dbReference type="RefSeq" id="XP_018228628.1">
    <property type="nucleotide sequence ID" value="XM_018375087.1"/>
</dbReference>
<dbReference type="GO" id="GO:0051028">
    <property type="term" value="P:mRNA transport"/>
    <property type="evidence" value="ECO:0007669"/>
    <property type="project" value="UniProtKB-KW"/>
</dbReference>
<dbReference type="InterPro" id="IPR007717">
    <property type="entry name" value="NPL4_C"/>
</dbReference>
<dbReference type="GeneID" id="28941342"/>
<dbReference type="PIRSF" id="PIRSF010052">
    <property type="entry name" value="Polyub_prc_Npl4"/>
    <property type="match status" value="1"/>
</dbReference>
<dbReference type="GO" id="GO:0015031">
    <property type="term" value="P:protein transport"/>
    <property type="evidence" value="ECO:0007669"/>
    <property type="project" value="UniProtKB-KW"/>
</dbReference>
<dbReference type="InterPro" id="IPR007716">
    <property type="entry name" value="NPL4_Zn-bd_put"/>
</dbReference>
<keyword evidence="5" id="KW-0509">mRNA transport</keyword>
<protein>
    <recommendedName>
        <fullName evidence="4">Nuclear protein localization protein 4</fullName>
    </recommendedName>
</protein>
<evidence type="ECO:0000259" key="7">
    <source>
        <dbReference type="PROSITE" id="PS50249"/>
    </source>
</evidence>
<dbReference type="PROSITE" id="PS50249">
    <property type="entry name" value="MPN"/>
    <property type="match status" value="1"/>
</dbReference>
<evidence type="ECO:0000313" key="9">
    <source>
        <dbReference type="Proteomes" id="UP000053447"/>
    </source>
</evidence>
<sequence length="559" mass="63307">MTMILRIRTKDGMQRISIDDTLDIKFLLNKEYLGKIEISKNPHGGYFLASFLIGRSINELGFVHGDIIYVNVKNNDKNSVSSGEKVAHNPVKKPHDVRQKVIQDSVDDFLDTQDGKIPNTQNMLCKHGLKGMCEYCMPLDPYDSNYLKQNKIKHQSFHSYLRKISKSNSGSDNVPLLVEPFYGVKKDCQTGHKPWPLGICTKCQPSAVTLQTQEFRMVDHVEFSDSSLIDTFLNYWRLSGHQRFGYLYGRYEPYDAVPLGIKAVVEAIYEPPQENEPNGISLILPWNEESTVNEVAHLFGLKKVGMIFTDLTDDDSGKGTVICKRHVDSFFLSSLEVVFAATMQLKHKNVTKWSKTGEFGSKFVTCVVSANKEGGIDIFAYQVSNTAMALVDAKIIEPSVDPNTMLIRKEHDVYIPEVFFQKINQYKTQVQENAKSSFPIEYLLVTLTHGFPIKSESIFSSASGTFLIENRASIGQVQNINALAERIKPILEQPYGDAIKALCDFHFLTYLWSLDILDKEDGTLLIKCIKEWQINDLYNLLETPGWQTLIAILRESGLL</sequence>
<dbReference type="Pfam" id="PF05021">
    <property type="entry name" value="NPL4"/>
    <property type="match status" value="1"/>
</dbReference>
<name>A0A0W4ZHL2_PNEJ7</name>
<evidence type="ECO:0000256" key="4">
    <source>
        <dbReference type="ARBA" id="ARBA00019709"/>
    </source>
</evidence>
<dbReference type="GO" id="GO:0006511">
    <property type="term" value="P:ubiquitin-dependent protein catabolic process"/>
    <property type="evidence" value="ECO:0007669"/>
    <property type="project" value="InterPro"/>
</dbReference>
<feature type="domain" description="MPN" evidence="7">
    <location>
        <begin position="221"/>
        <end position="359"/>
    </location>
</feature>
<keyword evidence="5" id="KW-0813">Transport</keyword>
<comment type="caution">
    <text evidence="8">The sequence shown here is derived from an EMBL/GenBank/DDBJ whole genome shotgun (WGS) entry which is preliminary data.</text>
</comment>
<dbReference type="OrthoDB" id="10251089at2759"/>
<evidence type="ECO:0000256" key="5">
    <source>
        <dbReference type="ARBA" id="ARBA00022816"/>
    </source>
</evidence>
<dbReference type="VEuPathDB" id="FungiDB:T551_02824"/>
<dbReference type="eggNOG" id="KOG2834">
    <property type="taxonomic scope" value="Eukaryota"/>
</dbReference>
<dbReference type="GO" id="GO:0031965">
    <property type="term" value="C:nuclear membrane"/>
    <property type="evidence" value="ECO:0007669"/>
    <property type="project" value="UniProtKB-SubCell"/>
</dbReference>
<comment type="subcellular location">
    <subcellularLocation>
        <location evidence="2">Cytoplasm</location>
        <location evidence="2">Perinuclear region</location>
    </subcellularLocation>
    <subcellularLocation>
        <location evidence="1">Nucleus membrane</location>
        <topology evidence="1">Peripheral membrane protein</topology>
        <orientation evidence="1">Cytoplasmic side</orientation>
    </subcellularLocation>
</comment>
<dbReference type="Pfam" id="PF05020">
    <property type="entry name" value="zf-NPL4"/>
    <property type="match status" value="1"/>
</dbReference>
<comment type="similarity">
    <text evidence="3">Belongs to the NPL4 family.</text>
</comment>
<dbReference type="Gene3D" id="3.10.20.90">
    <property type="entry name" value="Phosphatidylinositol 3-kinase Catalytic Subunit, Chain A, domain 1"/>
    <property type="match status" value="1"/>
</dbReference>
<dbReference type="GO" id="GO:0043130">
    <property type="term" value="F:ubiquitin binding"/>
    <property type="evidence" value="ECO:0007669"/>
    <property type="project" value="TreeGrafter"/>
</dbReference>
<keyword evidence="6" id="KW-0653">Protein transport</keyword>
<dbReference type="STRING" id="1408657.A0A0W4ZHL2"/>
<evidence type="ECO:0000313" key="8">
    <source>
        <dbReference type="EMBL" id="KTW27857.1"/>
    </source>
</evidence>
<evidence type="ECO:0000256" key="2">
    <source>
        <dbReference type="ARBA" id="ARBA00004556"/>
    </source>
</evidence>
<accession>A0A0W4ZHL2</accession>
<dbReference type="AlphaFoldDB" id="A0A0W4ZHL2"/>
<dbReference type="GO" id="GO:0048471">
    <property type="term" value="C:perinuclear region of cytoplasm"/>
    <property type="evidence" value="ECO:0007669"/>
    <property type="project" value="UniProtKB-SubCell"/>
</dbReference>
<gene>
    <name evidence="8" type="ORF">T551_02824</name>
</gene>
<keyword evidence="6" id="KW-0811">Translocation</keyword>
<dbReference type="Proteomes" id="UP000053447">
    <property type="component" value="Unassembled WGS sequence"/>
</dbReference>
<keyword evidence="9" id="KW-1185">Reference proteome</keyword>
<evidence type="ECO:0000256" key="3">
    <source>
        <dbReference type="ARBA" id="ARBA00011025"/>
    </source>
</evidence>
<dbReference type="InterPro" id="IPR037518">
    <property type="entry name" value="MPN"/>
</dbReference>
<dbReference type="PANTHER" id="PTHR12710:SF0">
    <property type="entry name" value="NUCLEAR PROTEIN LOCALIZATION PROTEIN 4 HOMOLOG"/>
    <property type="match status" value="1"/>
</dbReference>
<dbReference type="EMBL" id="LFWA01000013">
    <property type="protein sequence ID" value="KTW27857.1"/>
    <property type="molecule type" value="Genomic_DNA"/>
</dbReference>